<feature type="compositionally biased region" description="Polar residues" evidence="2">
    <location>
        <begin position="28"/>
        <end position="50"/>
    </location>
</feature>
<evidence type="ECO:0000256" key="2">
    <source>
        <dbReference type="SAM" id="MobiDB-lite"/>
    </source>
</evidence>
<dbReference type="SMART" id="SM00401">
    <property type="entry name" value="ZnF_GATA"/>
    <property type="match status" value="1"/>
</dbReference>
<reference evidence="4" key="1">
    <citation type="journal article" date="2018" name="Genome Biol. Evol.">
        <title>Genomics and development of Lentinus tigrinus, a white-rot wood-decaying mushroom with dimorphic fruiting bodies.</title>
        <authorList>
            <person name="Wu B."/>
            <person name="Xu Z."/>
            <person name="Knudson A."/>
            <person name="Carlson A."/>
            <person name="Chen N."/>
            <person name="Kovaka S."/>
            <person name="LaButti K."/>
            <person name="Lipzen A."/>
            <person name="Pennachio C."/>
            <person name="Riley R."/>
            <person name="Schakwitz W."/>
            <person name="Umezawa K."/>
            <person name="Ohm R.A."/>
            <person name="Grigoriev I.V."/>
            <person name="Nagy L.G."/>
            <person name="Gibbons J."/>
            <person name="Hibbett D."/>
        </authorList>
    </citation>
    <scope>NUCLEOTIDE SEQUENCE [LARGE SCALE GENOMIC DNA]</scope>
    <source>
        <strain evidence="4">ALCF2SS1-6</strain>
    </source>
</reference>
<gene>
    <name evidence="4" type="ORF">L227DRAFT_557217</name>
</gene>
<dbReference type="PROSITE" id="PS50114">
    <property type="entry name" value="GATA_ZN_FINGER_2"/>
    <property type="match status" value="1"/>
</dbReference>
<dbReference type="STRING" id="1328759.A0A5C2RQ67"/>
<dbReference type="CDD" id="cd00202">
    <property type="entry name" value="ZnF_GATA"/>
    <property type="match status" value="1"/>
</dbReference>
<dbReference type="GO" id="GO:0043565">
    <property type="term" value="F:sequence-specific DNA binding"/>
    <property type="evidence" value="ECO:0007669"/>
    <property type="project" value="InterPro"/>
</dbReference>
<dbReference type="Pfam" id="PF00320">
    <property type="entry name" value="GATA"/>
    <property type="match status" value="1"/>
</dbReference>
<protein>
    <recommendedName>
        <fullName evidence="3">GATA-type domain-containing protein</fullName>
    </recommendedName>
</protein>
<dbReference type="Proteomes" id="UP000313359">
    <property type="component" value="Unassembled WGS sequence"/>
</dbReference>
<dbReference type="InterPro" id="IPR000679">
    <property type="entry name" value="Znf_GATA"/>
</dbReference>
<keyword evidence="1" id="KW-0862">Zinc</keyword>
<dbReference type="OrthoDB" id="3222453at2759"/>
<evidence type="ECO:0000256" key="1">
    <source>
        <dbReference type="PROSITE-ProRule" id="PRU00094"/>
    </source>
</evidence>
<accession>A0A5C2RQ67</accession>
<dbReference type="Gene3D" id="3.30.50.10">
    <property type="entry name" value="Erythroid Transcription Factor GATA-1, subunit A"/>
    <property type="match status" value="1"/>
</dbReference>
<dbReference type="EMBL" id="ML122316">
    <property type="protein sequence ID" value="RPD53778.1"/>
    <property type="molecule type" value="Genomic_DNA"/>
</dbReference>
<keyword evidence="1" id="KW-0479">Metal-binding</keyword>
<organism evidence="4 5">
    <name type="scientific">Lentinus tigrinus ALCF2SS1-6</name>
    <dbReference type="NCBI Taxonomy" id="1328759"/>
    <lineage>
        <taxon>Eukaryota</taxon>
        <taxon>Fungi</taxon>
        <taxon>Dikarya</taxon>
        <taxon>Basidiomycota</taxon>
        <taxon>Agaricomycotina</taxon>
        <taxon>Agaricomycetes</taxon>
        <taxon>Polyporales</taxon>
        <taxon>Polyporaceae</taxon>
        <taxon>Lentinus</taxon>
    </lineage>
</organism>
<feature type="region of interest" description="Disordered" evidence="2">
    <location>
        <begin position="1"/>
        <end position="50"/>
    </location>
</feature>
<feature type="domain" description="GATA-type" evidence="3">
    <location>
        <begin position="127"/>
        <end position="187"/>
    </location>
</feature>
<evidence type="ECO:0000313" key="5">
    <source>
        <dbReference type="Proteomes" id="UP000313359"/>
    </source>
</evidence>
<dbReference type="InterPro" id="IPR013088">
    <property type="entry name" value="Znf_NHR/GATA"/>
</dbReference>
<keyword evidence="5" id="KW-1185">Reference proteome</keyword>
<evidence type="ECO:0000259" key="3">
    <source>
        <dbReference type="PROSITE" id="PS50114"/>
    </source>
</evidence>
<sequence>MDHRSYNPSWHHSVQDPHLTPPPIATFNDHSPASSELSQGRNSIFSPITQSTPYLSDRASASMMDQTSPYTDQPSSSMRVQYVDNSAPRPSTVPPRSIRPTMMSTYVHPSQATYITYSDDSSTKVSDRVRRKCYNCRATSTSTWRRSSLNPGKVLCNECGLFERTHSRHRPIGLVGTQNRQEHPDTRASPPTAVQQLQSPPPGPHL</sequence>
<dbReference type="GO" id="GO:0008270">
    <property type="term" value="F:zinc ion binding"/>
    <property type="evidence" value="ECO:0007669"/>
    <property type="project" value="UniProtKB-KW"/>
</dbReference>
<feature type="region of interest" description="Disordered" evidence="2">
    <location>
        <begin position="170"/>
        <end position="206"/>
    </location>
</feature>
<dbReference type="GO" id="GO:0006355">
    <property type="term" value="P:regulation of DNA-templated transcription"/>
    <property type="evidence" value="ECO:0007669"/>
    <property type="project" value="InterPro"/>
</dbReference>
<name>A0A5C2RQ67_9APHY</name>
<dbReference type="SUPFAM" id="SSF57716">
    <property type="entry name" value="Glucocorticoid receptor-like (DNA-binding domain)"/>
    <property type="match status" value="1"/>
</dbReference>
<evidence type="ECO:0000313" key="4">
    <source>
        <dbReference type="EMBL" id="RPD53778.1"/>
    </source>
</evidence>
<feature type="compositionally biased region" description="Polar residues" evidence="2">
    <location>
        <begin position="1"/>
        <end position="12"/>
    </location>
</feature>
<proteinExistence type="predicted"/>
<keyword evidence="1" id="KW-0863">Zinc-finger</keyword>
<dbReference type="AlphaFoldDB" id="A0A5C2RQ67"/>